<feature type="compositionally biased region" description="Polar residues" evidence="1">
    <location>
        <begin position="596"/>
        <end position="609"/>
    </location>
</feature>
<feature type="compositionally biased region" description="Polar residues" evidence="1">
    <location>
        <begin position="452"/>
        <end position="462"/>
    </location>
</feature>
<feature type="region of interest" description="Disordered" evidence="1">
    <location>
        <begin position="321"/>
        <end position="348"/>
    </location>
</feature>
<feature type="compositionally biased region" description="Basic residues" evidence="1">
    <location>
        <begin position="269"/>
        <end position="284"/>
    </location>
</feature>
<dbReference type="AlphaFoldDB" id="A0A8H7Y4T1"/>
<dbReference type="Gene3D" id="1.10.10.60">
    <property type="entry name" value="Homeodomain-like"/>
    <property type="match status" value="1"/>
</dbReference>
<name>A0A8H7Y4T1_PSICU</name>
<gene>
    <name evidence="2" type="ORF">JR316_003364</name>
</gene>
<dbReference type="SUPFAM" id="SSF46689">
    <property type="entry name" value="Homeodomain-like"/>
    <property type="match status" value="1"/>
</dbReference>
<evidence type="ECO:0000313" key="2">
    <source>
        <dbReference type="EMBL" id="KAG5171279.1"/>
    </source>
</evidence>
<feature type="region of interest" description="Disordered" evidence="1">
    <location>
        <begin position="365"/>
        <end position="549"/>
    </location>
</feature>
<feature type="region of interest" description="Disordered" evidence="1">
    <location>
        <begin position="98"/>
        <end position="119"/>
    </location>
</feature>
<reference evidence="2" key="1">
    <citation type="submission" date="2021-02" db="EMBL/GenBank/DDBJ databases">
        <title>Psilocybe cubensis genome.</title>
        <authorList>
            <person name="Mckernan K.J."/>
            <person name="Crawford S."/>
            <person name="Trippe A."/>
            <person name="Kane L.T."/>
            <person name="Mclaughlin S."/>
        </authorList>
    </citation>
    <scope>NUCLEOTIDE SEQUENCE [LARGE SCALE GENOMIC DNA]</scope>
    <source>
        <strain evidence="2">MGC-MH-2018</strain>
    </source>
</reference>
<feature type="region of interest" description="Disordered" evidence="1">
    <location>
        <begin position="219"/>
        <end position="302"/>
    </location>
</feature>
<evidence type="ECO:0000256" key="1">
    <source>
        <dbReference type="SAM" id="MobiDB-lite"/>
    </source>
</evidence>
<comment type="caution">
    <text evidence="2">The sequence shown here is derived from an EMBL/GenBank/DDBJ whole genome shotgun (WGS) entry which is preliminary data.</text>
</comment>
<dbReference type="EMBL" id="JAFIQS010000003">
    <property type="protein sequence ID" value="KAG5171279.1"/>
    <property type="molecule type" value="Genomic_DNA"/>
</dbReference>
<proteinExistence type="predicted"/>
<feature type="compositionally biased region" description="Polar residues" evidence="1">
    <location>
        <begin position="643"/>
        <end position="656"/>
    </location>
</feature>
<dbReference type="OrthoDB" id="435460at2759"/>
<sequence>MSGPSKIFTDGDDIPINFFFHNSIKKDGTKQKLKADIEEHGGRVVEDVFSADTILVDLHYGEANRRTLERSYVTDSNPTLHKIFVEYSPFIRKCIGRGEYRHPNPQRQGMNGIRPGSRRQMFTEDDDERLADYIAKSIPDEKAGGRLSLNFYKDLVRMGLLNPEVCGWATRHTAESWKERYKKRRQTFNRRIKEIVAQNPAPSQNQLWIYDRRLNGKRIQEHDSTEDEDEDQDGDTETWDEEAEETGQQEEEENDNRYDTERDEERRPLKSRRTAKNIKARQSGHSHGSQRPVQGKGKARAVQPQELVDEYDVENTNANSENHELFGHEPGPSNQNLIPMPPERNRQLDNVPLQDSHVSVPNVTTKFMHDEGPSRQNSPMFSGALPWPTPIPPKMSLHPSPMQQAGPQALSSPPRYRSQPPASKAKEIPPTTTTARSKRVIPKMAARRPRAFNSQNPSSQSKTRSEASIDAPETNSKRQNTNSAGTVNILSTEQVEADSVAVASRSRPSQDSIGKGRANKSSKAIIQVEHSHRQLVEPDPRSPSMDTDDAQIKGELFTNQSQSTFFKTVPIRASSPIELPSQFLESWETSRDRASKTNNIFLSQQSSSGHDVETQNRGPFTPTFGHSRERSTSSDDSFPFEGTNASAYKKVQTQKAKYTPYRPLEGTRASQYAS</sequence>
<accession>A0A8H7Y4T1</accession>
<feature type="compositionally biased region" description="Basic and acidic residues" evidence="1">
    <location>
        <begin position="529"/>
        <end position="540"/>
    </location>
</feature>
<feature type="compositionally biased region" description="Acidic residues" evidence="1">
    <location>
        <begin position="224"/>
        <end position="254"/>
    </location>
</feature>
<feature type="region of interest" description="Disordered" evidence="1">
    <location>
        <begin position="595"/>
        <end position="674"/>
    </location>
</feature>
<dbReference type="CDD" id="cd11655">
    <property type="entry name" value="rap1_myb-like"/>
    <property type="match status" value="1"/>
</dbReference>
<feature type="compositionally biased region" description="Basic residues" evidence="1">
    <location>
        <begin position="436"/>
        <end position="450"/>
    </location>
</feature>
<feature type="compositionally biased region" description="Polar residues" evidence="1">
    <location>
        <begin position="401"/>
        <end position="411"/>
    </location>
</feature>
<feature type="compositionally biased region" description="Polar residues" evidence="1">
    <location>
        <begin position="473"/>
        <end position="494"/>
    </location>
</feature>
<feature type="compositionally biased region" description="Basic and acidic residues" evidence="1">
    <location>
        <begin position="255"/>
        <end position="268"/>
    </location>
</feature>
<protein>
    <recommendedName>
        <fullName evidence="3">BRCT domain-containing protein</fullName>
    </recommendedName>
</protein>
<evidence type="ECO:0008006" key="3">
    <source>
        <dbReference type="Google" id="ProtNLM"/>
    </source>
</evidence>
<organism evidence="2">
    <name type="scientific">Psilocybe cubensis</name>
    <name type="common">Psychedelic mushroom</name>
    <name type="synonym">Stropharia cubensis</name>
    <dbReference type="NCBI Taxonomy" id="181762"/>
    <lineage>
        <taxon>Eukaryota</taxon>
        <taxon>Fungi</taxon>
        <taxon>Dikarya</taxon>
        <taxon>Basidiomycota</taxon>
        <taxon>Agaricomycotina</taxon>
        <taxon>Agaricomycetes</taxon>
        <taxon>Agaricomycetidae</taxon>
        <taxon>Agaricales</taxon>
        <taxon>Agaricineae</taxon>
        <taxon>Strophariaceae</taxon>
        <taxon>Psilocybe</taxon>
    </lineage>
</organism>
<dbReference type="InterPro" id="IPR009057">
    <property type="entry name" value="Homeodomain-like_sf"/>
</dbReference>